<organism evidence="2 3">
    <name type="scientific">Diabrotica virgifera virgifera</name>
    <name type="common">western corn rootworm</name>
    <dbReference type="NCBI Taxonomy" id="50390"/>
    <lineage>
        <taxon>Eukaryota</taxon>
        <taxon>Metazoa</taxon>
        <taxon>Ecdysozoa</taxon>
        <taxon>Arthropoda</taxon>
        <taxon>Hexapoda</taxon>
        <taxon>Insecta</taxon>
        <taxon>Pterygota</taxon>
        <taxon>Neoptera</taxon>
        <taxon>Endopterygota</taxon>
        <taxon>Coleoptera</taxon>
        <taxon>Polyphaga</taxon>
        <taxon>Cucujiformia</taxon>
        <taxon>Chrysomeloidea</taxon>
        <taxon>Chrysomelidae</taxon>
        <taxon>Galerucinae</taxon>
        <taxon>Diabroticina</taxon>
        <taxon>Diabroticites</taxon>
        <taxon>Diabrotica</taxon>
    </lineage>
</organism>
<dbReference type="Pfam" id="PF03564">
    <property type="entry name" value="DUF1759"/>
    <property type="match status" value="1"/>
</dbReference>
<accession>A0ABM5JS90</accession>
<dbReference type="RefSeq" id="XP_050500800.1">
    <property type="nucleotide sequence ID" value="XM_050644843.1"/>
</dbReference>
<evidence type="ECO:0000256" key="1">
    <source>
        <dbReference type="SAM" id="MobiDB-lite"/>
    </source>
</evidence>
<dbReference type="EnsemblMetazoa" id="XM_050644843.1">
    <property type="protein sequence ID" value="XP_050500800.1"/>
    <property type="gene ID" value="LOC126880785"/>
</dbReference>
<dbReference type="PROSITE" id="PS00141">
    <property type="entry name" value="ASP_PROTEASE"/>
    <property type="match status" value="1"/>
</dbReference>
<dbReference type="CDD" id="cd00303">
    <property type="entry name" value="retropepsin_like"/>
    <property type="match status" value="1"/>
</dbReference>
<dbReference type="InterPro" id="IPR001969">
    <property type="entry name" value="Aspartic_peptidase_AS"/>
</dbReference>
<evidence type="ECO:0000313" key="3">
    <source>
        <dbReference type="Proteomes" id="UP001652700"/>
    </source>
</evidence>
<feature type="compositionally biased region" description="Basic and acidic residues" evidence="1">
    <location>
        <begin position="510"/>
        <end position="567"/>
    </location>
</feature>
<dbReference type="InterPro" id="IPR021109">
    <property type="entry name" value="Peptidase_aspartic_dom_sf"/>
</dbReference>
<proteinExistence type="predicted"/>
<feature type="region of interest" description="Disordered" evidence="1">
    <location>
        <begin position="505"/>
        <end position="567"/>
    </location>
</feature>
<reference evidence="2" key="1">
    <citation type="submission" date="2025-05" db="UniProtKB">
        <authorList>
            <consortium name="EnsemblMetazoa"/>
        </authorList>
    </citation>
    <scope>IDENTIFICATION</scope>
</reference>
<dbReference type="GeneID" id="126880785"/>
<dbReference type="Proteomes" id="UP001652700">
    <property type="component" value="Unplaced"/>
</dbReference>
<dbReference type="PANTHER" id="PTHR47331">
    <property type="entry name" value="PHD-TYPE DOMAIN-CONTAINING PROTEIN"/>
    <property type="match status" value="1"/>
</dbReference>
<protein>
    <recommendedName>
        <fullName evidence="4">CCHC-type domain-containing protein</fullName>
    </recommendedName>
</protein>
<sequence>MTLANHIRTRGSYKGKLTNLESYVNIIKAATPSSKPSLSEIQLRYETNASLLKEFQDVQLQIEILTPEDKLKEQYEENELFENRYFKAMGFLKGYIESNTFQSSHDTSLSSTPQVDSLSHLLLPKMKIKVFTGELETWLEFKSTFTSVIHNSPLSNSHKFQLLRQYVDGYAKRIIDKIEFSGDYYQTAFDALCQRFDNKRLLVNKHIKTIFSLESINKESPKHLRQLLDIVSDSVTSIESLQITKEYLSDLLLINIISDKLDKQSYREWKELRTKEELPTLMEFFNFLKTKVDTLEEIQDQSSHYAHHNNNNNSNSNYKYTNREGHKRAVQVNLAQKKSCVLCKGNHYIYSCIQFLKLDTKGRLGKVNDLNLCHNCLRIGHRAQECTLKPCLKCHLKHNSLIHFDDIQHVSVDSDNNVQPYETSVNSIQNVNMPPMATHQLSAQAVDLQNKQVLLSTVVFNVRSNDNKLIPCRALLDSGAQINMISESFCKKLNLPLIPTNLAVSDEDDERRKEEKRQLEDERHENDERREKEKRRLEEERRKDDERRAEDDERLEEEERRRRERRNDELRRRHEGRNYDEGRQICDERRRYEQSNDEERRRYEDRRYDEDIHVHEEIGERSYSASNNAEMRSANNGATGTRRQESFTLSFRDVEDSIRSFNGKDEYHIRTWIIEFEEVAEITGWNDLQKLIYAKKCLNGLAKLFVQSEKGIRSWPDLKRCLIEEFGVHVNSAQIHKMLTRIYD</sequence>
<evidence type="ECO:0000313" key="2">
    <source>
        <dbReference type="EnsemblMetazoa" id="XP_050500800.1"/>
    </source>
</evidence>
<name>A0ABM5JS90_DIAVI</name>
<dbReference type="Gene3D" id="2.40.70.10">
    <property type="entry name" value="Acid Proteases"/>
    <property type="match status" value="1"/>
</dbReference>
<evidence type="ECO:0008006" key="4">
    <source>
        <dbReference type="Google" id="ProtNLM"/>
    </source>
</evidence>
<dbReference type="InterPro" id="IPR005312">
    <property type="entry name" value="DUF1759"/>
</dbReference>
<dbReference type="PANTHER" id="PTHR47331:SF1">
    <property type="entry name" value="GAG-LIKE PROTEIN"/>
    <property type="match status" value="1"/>
</dbReference>
<keyword evidence="3" id="KW-1185">Reference proteome</keyword>